<dbReference type="VEuPathDB" id="PiroplasmaDB:BMR1_02g02005"/>
<reference evidence="3 4" key="3">
    <citation type="journal article" date="2016" name="Sci. Rep.">
        <title>Genome-wide diversity and gene expression profiling of Babesia microti isolates identify polymorphic genes that mediate host-pathogen interactions.</title>
        <authorList>
            <person name="Silva J.C."/>
            <person name="Cornillot E."/>
            <person name="McCracken C."/>
            <person name="Usmani-Brown S."/>
            <person name="Dwivedi A."/>
            <person name="Ifeonu O.O."/>
            <person name="Crabtree J."/>
            <person name="Gotia H.T."/>
            <person name="Virji A.Z."/>
            <person name="Reynes C."/>
            <person name="Colinge J."/>
            <person name="Kumar V."/>
            <person name="Lawres L."/>
            <person name="Pazzi J.E."/>
            <person name="Pablo J.V."/>
            <person name="Hung C."/>
            <person name="Brancato J."/>
            <person name="Kumari P."/>
            <person name="Orvis J."/>
            <person name="Tretina K."/>
            <person name="Chibucos M."/>
            <person name="Ott S."/>
            <person name="Sadzewicz L."/>
            <person name="Sengamalay N."/>
            <person name="Shetty A.C."/>
            <person name="Su Q."/>
            <person name="Tallon L."/>
            <person name="Fraser C.M."/>
            <person name="Frutos R."/>
            <person name="Molina D.M."/>
            <person name="Krause P.J."/>
            <person name="Ben Mamoun C."/>
        </authorList>
    </citation>
    <scope>NUCLEOTIDE SEQUENCE [LARGE SCALE GENOMIC DNA]</scope>
    <source>
        <strain evidence="3 4">RI</strain>
    </source>
</reference>
<evidence type="ECO:0000256" key="1">
    <source>
        <dbReference type="PROSITE-ProRule" id="PRU00325"/>
    </source>
</evidence>
<dbReference type="AlphaFoldDB" id="A0A1R4AAB9"/>
<evidence type="ECO:0000259" key="2">
    <source>
        <dbReference type="PROSITE" id="PS50966"/>
    </source>
</evidence>
<keyword evidence="4" id="KW-1185">Reference proteome</keyword>
<dbReference type="Proteomes" id="UP000002899">
    <property type="component" value="Chromosome II"/>
</dbReference>
<dbReference type="GeneID" id="24424186"/>
<dbReference type="InterPro" id="IPR007527">
    <property type="entry name" value="Znf_SWIM"/>
</dbReference>
<sequence length="170" mass="19902">MNLQIMGQNYNLIRVFRRLLRELVNSDDTCRGDRILVELAELVPNVVHRSLALVNKLEFYCTKPVIHNDNSSYDLDKQLFTFYKFNEEHQTLIGFCSCKEYLDSVLIDETSPTCEHELAMAIACYLCRIYRKNNIQMGNCDDTHDFILVQKTSLREYINLLKIACNNNHN</sequence>
<evidence type="ECO:0000313" key="3">
    <source>
        <dbReference type="EMBL" id="SJK85959.1"/>
    </source>
</evidence>
<dbReference type="GO" id="GO:0008270">
    <property type="term" value="F:zinc ion binding"/>
    <property type="evidence" value="ECO:0007669"/>
    <property type="project" value="UniProtKB-KW"/>
</dbReference>
<accession>A0A1R4AAB9</accession>
<dbReference type="RefSeq" id="XP_021338162.1">
    <property type="nucleotide sequence ID" value="XM_021481529.1"/>
</dbReference>
<dbReference type="PROSITE" id="PS50966">
    <property type="entry name" value="ZF_SWIM"/>
    <property type="match status" value="1"/>
</dbReference>
<proteinExistence type="predicted"/>
<dbReference type="OrthoDB" id="337581at2759"/>
<dbReference type="EMBL" id="FO082872">
    <property type="protein sequence ID" value="SJK85959.1"/>
    <property type="molecule type" value="Genomic_DNA"/>
</dbReference>
<reference evidence="3 4" key="2">
    <citation type="journal article" date="2013" name="PLoS ONE">
        <title>Whole genome mapping and re-organization of the nuclear and mitochondrial genomes of Babesia microti isolates.</title>
        <authorList>
            <person name="Cornillot E."/>
            <person name="Dassouli A."/>
            <person name="Garg A."/>
            <person name="Pachikara N."/>
            <person name="Randazzo S."/>
            <person name="Depoix D."/>
            <person name="Carcy B."/>
            <person name="Delbecq S."/>
            <person name="Frutos R."/>
            <person name="Silva J.C."/>
            <person name="Sutton R."/>
            <person name="Krause P.J."/>
            <person name="Mamoun C.B."/>
        </authorList>
    </citation>
    <scope>NUCLEOTIDE SEQUENCE [LARGE SCALE GENOMIC DNA]</scope>
    <source>
        <strain evidence="3 4">RI</strain>
    </source>
</reference>
<protein>
    <recommendedName>
        <fullName evidence="2">SWIM-type domain-containing protein</fullName>
    </recommendedName>
</protein>
<keyword evidence="1" id="KW-0479">Metal-binding</keyword>
<evidence type="ECO:0000313" key="4">
    <source>
        <dbReference type="Proteomes" id="UP000002899"/>
    </source>
</evidence>
<organism evidence="3 4">
    <name type="scientific">Babesia microti (strain RI)</name>
    <dbReference type="NCBI Taxonomy" id="1133968"/>
    <lineage>
        <taxon>Eukaryota</taxon>
        <taxon>Sar</taxon>
        <taxon>Alveolata</taxon>
        <taxon>Apicomplexa</taxon>
        <taxon>Aconoidasida</taxon>
        <taxon>Piroplasmida</taxon>
        <taxon>Babesiidae</taxon>
        <taxon>Babesia</taxon>
    </lineage>
</organism>
<dbReference type="KEGG" id="bmic:BMR1_02g02005"/>
<reference evidence="3 4" key="1">
    <citation type="journal article" date="2012" name="Nucleic Acids Res.">
        <title>Sequencing of the smallest Apicomplexan genome from the human pathogen Babesia microti.</title>
        <authorList>
            <person name="Cornillot E."/>
            <person name="Hadj-Kaddour K."/>
            <person name="Dassouli A."/>
            <person name="Noel B."/>
            <person name="Ranwez V."/>
            <person name="Vacherie B."/>
            <person name="Augagneur Y."/>
            <person name="Bres V."/>
            <person name="Duclos A."/>
            <person name="Randazzo S."/>
            <person name="Carcy B."/>
            <person name="Debierre-Grockiego F."/>
            <person name="Delbecq S."/>
            <person name="Moubri-Menage K."/>
            <person name="Shams-Eldin H."/>
            <person name="Usmani-Brown S."/>
            <person name="Bringaud F."/>
            <person name="Wincker P."/>
            <person name="Vivares C.P."/>
            <person name="Schwarz R.T."/>
            <person name="Schetters T.P."/>
            <person name="Krause P.J."/>
            <person name="Gorenflot A."/>
            <person name="Berry V."/>
            <person name="Barbe V."/>
            <person name="Ben Mamoun C."/>
        </authorList>
    </citation>
    <scope>NUCLEOTIDE SEQUENCE [LARGE SCALE GENOMIC DNA]</scope>
    <source>
        <strain evidence="3 4">RI</strain>
    </source>
</reference>
<name>A0A1R4AAB9_BABMR</name>
<feature type="domain" description="SWIM-type" evidence="2">
    <location>
        <begin position="81"/>
        <end position="125"/>
    </location>
</feature>
<keyword evidence="1" id="KW-0862">Zinc</keyword>
<keyword evidence="1" id="KW-0863">Zinc-finger</keyword>